<name>A0AAX6MAF2_9PEZI</name>
<accession>A0AAX6MAF2</accession>
<protein>
    <submittedName>
        <fullName evidence="2">Uncharacterized protein</fullName>
    </submittedName>
</protein>
<gene>
    <name evidence="2" type="ORF">Daesc_009533</name>
</gene>
<proteinExistence type="predicted"/>
<keyword evidence="3" id="KW-1185">Reference proteome</keyword>
<reference evidence="2 3" key="1">
    <citation type="journal article" date="2024" name="Front Chem Biol">
        <title>Unveiling the potential of Daldinia eschscholtzii MFLUCC 19-0629 through bioactivity and bioinformatics studies for enhanced sustainable agriculture production.</title>
        <authorList>
            <person name="Brooks S."/>
            <person name="Weaver J.A."/>
            <person name="Klomchit A."/>
            <person name="Alharthi S.A."/>
            <person name="Onlamun T."/>
            <person name="Nurani R."/>
            <person name="Vong T.K."/>
            <person name="Alberti F."/>
            <person name="Greco C."/>
        </authorList>
    </citation>
    <scope>NUCLEOTIDE SEQUENCE [LARGE SCALE GENOMIC DNA]</scope>
    <source>
        <strain evidence="2">MFLUCC 19-0629</strain>
    </source>
</reference>
<dbReference type="EMBL" id="JBANMG010000009">
    <property type="protein sequence ID" value="KAK6949453.1"/>
    <property type="molecule type" value="Genomic_DNA"/>
</dbReference>
<feature type="region of interest" description="Disordered" evidence="1">
    <location>
        <begin position="327"/>
        <end position="349"/>
    </location>
</feature>
<comment type="caution">
    <text evidence="2">The sequence shown here is derived from an EMBL/GenBank/DDBJ whole genome shotgun (WGS) entry which is preliminary data.</text>
</comment>
<feature type="region of interest" description="Disordered" evidence="1">
    <location>
        <begin position="1"/>
        <end position="31"/>
    </location>
</feature>
<sequence>MQRSNSPQPPASWINYSGRPRGPYVPPMRQTGPYNPIPAMGHGSNFARMSSLEGLGQGNMPTASQSATKYCSAELAAEWLQHLESYTDTQRRIWAINRTTAQAFRPEEQDMFSTHYDQERPGTAHRETLSGGPFPGYFTGTNTGMAGAVSSPDRVSRLEYSVLEPNCPPNWATQHYRAGESTMLRTSERPTGHVSYGLQYPSGLAATPDMHGGFSQSDYLNQQWQQAEVYRPSLPLNYPTAIPDATPTLPPARVEPAGDEFILPSPNHSPTENVFAQATRAGSSTNSGSGTLYQELLTPTMSTVSSPSNIDTHASVSRVNVALEEVADQPDELNTGNGSPRTIVNDSVRLNDGDRAGPIPITISISIEFDDSVFDIQGYNITTRPRSRQVGEN</sequence>
<dbReference type="AlphaFoldDB" id="A0AAX6MAF2"/>
<organism evidence="2 3">
    <name type="scientific">Daldinia eschscholtzii</name>
    <dbReference type="NCBI Taxonomy" id="292717"/>
    <lineage>
        <taxon>Eukaryota</taxon>
        <taxon>Fungi</taxon>
        <taxon>Dikarya</taxon>
        <taxon>Ascomycota</taxon>
        <taxon>Pezizomycotina</taxon>
        <taxon>Sordariomycetes</taxon>
        <taxon>Xylariomycetidae</taxon>
        <taxon>Xylariales</taxon>
        <taxon>Hypoxylaceae</taxon>
        <taxon>Daldinia</taxon>
    </lineage>
</organism>
<evidence type="ECO:0000313" key="2">
    <source>
        <dbReference type="EMBL" id="KAK6949453.1"/>
    </source>
</evidence>
<feature type="compositionally biased region" description="Polar residues" evidence="1">
    <location>
        <begin position="332"/>
        <end position="345"/>
    </location>
</feature>
<dbReference type="Proteomes" id="UP001369815">
    <property type="component" value="Unassembled WGS sequence"/>
</dbReference>
<evidence type="ECO:0000313" key="3">
    <source>
        <dbReference type="Proteomes" id="UP001369815"/>
    </source>
</evidence>
<evidence type="ECO:0000256" key="1">
    <source>
        <dbReference type="SAM" id="MobiDB-lite"/>
    </source>
</evidence>